<dbReference type="AlphaFoldDB" id="A0A165MJP2"/>
<keyword evidence="3" id="KW-1185">Reference proteome</keyword>
<organism evidence="2 3">
    <name type="scientific">Daedalea quercina L-15889</name>
    <dbReference type="NCBI Taxonomy" id="1314783"/>
    <lineage>
        <taxon>Eukaryota</taxon>
        <taxon>Fungi</taxon>
        <taxon>Dikarya</taxon>
        <taxon>Basidiomycota</taxon>
        <taxon>Agaricomycotina</taxon>
        <taxon>Agaricomycetes</taxon>
        <taxon>Polyporales</taxon>
        <taxon>Fomitopsis</taxon>
    </lineage>
</organism>
<evidence type="ECO:0000256" key="1">
    <source>
        <dbReference type="SAM" id="Phobius"/>
    </source>
</evidence>
<protein>
    <submittedName>
        <fullName evidence="2">Uncharacterized protein</fullName>
    </submittedName>
</protein>
<proteinExistence type="predicted"/>
<keyword evidence="1" id="KW-0472">Membrane</keyword>
<keyword evidence="1" id="KW-1133">Transmembrane helix</keyword>
<evidence type="ECO:0000313" key="2">
    <source>
        <dbReference type="EMBL" id="KZT65776.1"/>
    </source>
</evidence>
<name>A0A165MJP2_9APHY</name>
<dbReference type="Proteomes" id="UP000076727">
    <property type="component" value="Unassembled WGS sequence"/>
</dbReference>
<sequence length="195" mass="22359">MHRRRLSSGADAESQCDLTAAYEIISRRTMCHEQDIQDFESRLAINLSNSRAINTLLHEAQSALKQYQPRADSALASTAPLEQSLSEDVDTLEYLDDHLPKIEREFVTISRVYDSGRDKAKELVAELEWLTNPPTTRLRRIIFTLSAPVQPRVKLLLRILFTLAFCLGVWITWMALEGAIRAHRQRLVWGERLLS</sequence>
<dbReference type="STRING" id="1314783.A0A165MJP2"/>
<dbReference type="OrthoDB" id="2788977at2759"/>
<reference evidence="2 3" key="1">
    <citation type="journal article" date="2016" name="Mol. Biol. Evol.">
        <title>Comparative Genomics of Early-Diverging Mushroom-Forming Fungi Provides Insights into the Origins of Lignocellulose Decay Capabilities.</title>
        <authorList>
            <person name="Nagy L.G."/>
            <person name="Riley R."/>
            <person name="Tritt A."/>
            <person name="Adam C."/>
            <person name="Daum C."/>
            <person name="Floudas D."/>
            <person name="Sun H."/>
            <person name="Yadav J.S."/>
            <person name="Pangilinan J."/>
            <person name="Larsson K.H."/>
            <person name="Matsuura K."/>
            <person name="Barry K."/>
            <person name="Labutti K."/>
            <person name="Kuo R."/>
            <person name="Ohm R.A."/>
            <person name="Bhattacharya S.S."/>
            <person name="Shirouzu T."/>
            <person name="Yoshinaga Y."/>
            <person name="Martin F.M."/>
            <person name="Grigoriev I.V."/>
            <person name="Hibbett D.S."/>
        </authorList>
    </citation>
    <scope>NUCLEOTIDE SEQUENCE [LARGE SCALE GENOMIC DNA]</scope>
    <source>
        <strain evidence="2 3">L-15889</strain>
    </source>
</reference>
<keyword evidence="1" id="KW-0812">Transmembrane</keyword>
<accession>A0A165MJP2</accession>
<evidence type="ECO:0000313" key="3">
    <source>
        <dbReference type="Proteomes" id="UP000076727"/>
    </source>
</evidence>
<dbReference type="EMBL" id="KV429100">
    <property type="protein sequence ID" value="KZT65776.1"/>
    <property type="molecule type" value="Genomic_DNA"/>
</dbReference>
<feature type="transmembrane region" description="Helical" evidence="1">
    <location>
        <begin position="155"/>
        <end position="176"/>
    </location>
</feature>
<gene>
    <name evidence="2" type="ORF">DAEQUDRAFT_499964</name>
</gene>
<dbReference type="SUPFAM" id="SSF57997">
    <property type="entry name" value="Tropomyosin"/>
    <property type="match status" value="1"/>
</dbReference>